<dbReference type="AlphaFoldDB" id="A0AAE0DAR7"/>
<dbReference type="EMBL" id="VYYT01000072">
    <property type="protein sequence ID" value="KAK2772086.1"/>
    <property type="molecule type" value="Genomic_DNA"/>
</dbReference>
<protein>
    <submittedName>
        <fullName evidence="1">Uncharacterized protein</fullName>
    </submittedName>
</protein>
<reference evidence="1" key="1">
    <citation type="submission" date="2023-02" db="EMBL/GenBank/DDBJ databases">
        <title>Colletotrichum kahawae CIFC_Que2 genome sequencing and assembly.</title>
        <authorList>
            <person name="Baroncelli R."/>
        </authorList>
    </citation>
    <scope>NUCLEOTIDE SEQUENCE</scope>
    <source>
        <strain evidence="1">CIFC_Que2</strain>
    </source>
</reference>
<gene>
    <name evidence="1" type="ORF">CKAH01_14091</name>
</gene>
<proteinExistence type="predicted"/>
<name>A0AAE0DAR7_COLKA</name>
<keyword evidence="2" id="KW-1185">Reference proteome</keyword>
<comment type="caution">
    <text evidence="1">The sequence shown here is derived from an EMBL/GenBank/DDBJ whole genome shotgun (WGS) entry which is preliminary data.</text>
</comment>
<organism evidence="1 2">
    <name type="scientific">Colletotrichum kahawae</name>
    <name type="common">Coffee berry disease fungus</name>
    <dbReference type="NCBI Taxonomy" id="34407"/>
    <lineage>
        <taxon>Eukaryota</taxon>
        <taxon>Fungi</taxon>
        <taxon>Dikarya</taxon>
        <taxon>Ascomycota</taxon>
        <taxon>Pezizomycotina</taxon>
        <taxon>Sordariomycetes</taxon>
        <taxon>Hypocreomycetidae</taxon>
        <taxon>Glomerellales</taxon>
        <taxon>Glomerellaceae</taxon>
        <taxon>Colletotrichum</taxon>
        <taxon>Colletotrichum gloeosporioides species complex</taxon>
    </lineage>
</organism>
<dbReference type="Proteomes" id="UP001281614">
    <property type="component" value="Unassembled WGS sequence"/>
</dbReference>
<evidence type="ECO:0000313" key="1">
    <source>
        <dbReference type="EMBL" id="KAK2772086.1"/>
    </source>
</evidence>
<evidence type="ECO:0000313" key="2">
    <source>
        <dbReference type="Proteomes" id="UP001281614"/>
    </source>
</evidence>
<accession>A0AAE0DAR7</accession>
<sequence>MALLYNGIWEELARGNARSMRARELRTGGEWCGLVGVACDLCRDRWMLLLRYATPHCVSGSGFVRENHCLGGALLILCWRRGGGGNGTASVCRAELRWGGWKRLQ</sequence>